<feature type="binding site" evidence="9">
    <location>
        <position position="257"/>
    </location>
    <ligand>
        <name>tRNA</name>
        <dbReference type="ChEBI" id="CHEBI:17843"/>
    </ligand>
</feature>
<accession>A0A7Y9LLP6</accession>
<dbReference type="GO" id="GO:0031419">
    <property type="term" value="F:cobalamin binding"/>
    <property type="evidence" value="ECO:0007669"/>
    <property type="project" value="UniProtKB-KW"/>
</dbReference>
<dbReference type="EC" id="1.17.99.6" evidence="9"/>
<comment type="subunit">
    <text evidence="9">Monomer.</text>
</comment>
<feature type="binding site" evidence="9">
    <location>
        <position position="225"/>
    </location>
    <ligand>
        <name>[4Fe-4S] cluster</name>
        <dbReference type="ChEBI" id="CHEBI:49883"/>
        <label>1</label>
    </ligand>
</feature>
<evidence type="ECO:0000256" key="5">
    <source>
        <dbReference type="ARBA" id="ARBA00022785"/>
    </source>
</evidence>
<dbReference type="EMBL" id="JACBYR010000001">
    <property type="protein sequence ID" value="NYE82787.1"/>
    <property type="molecule type" value="Genomic_DNA"/>
</dbReference>
<dbReference type="Proteomes" id="UP000542125">
    <property type="component" value="Unassembled WGS sequence"/>
</dbReference>
<evidence type="ECO:0000256" key="3">
    <source>
        <dbReference type="ARBA" id="ARBA00022694"/>
    </source>
</evidence>
<gene>
    <name evidence="9" type="primary">queG</name>
    <name evidence="11" type="ORF">FHW18_002058</name>
</gene>
<dbReference type="InterPro" id="IPR004453">
    <property type="entry name" value="QueG"/>
</dbReference>
<feature type="binding site" evidence="9">
    <location>
        <position position="248"/>
    </location>
    <ligand>
        <name>[4Fe-4S] cluster</name>
        <dbReference type="ChEBI" id="CHEBI:49883"/>
        <label>2</label>
    </ligand>
</feature>
<dbReference type="UniPathway" id="UPA00392"/>
<keyword evidence="6 9" id="KW-0560">Oxidoreductase</keyword>
<keyword evidence="3 9" id="KW-0819">tRNA processing</keyword>
<feature type="binding site" evidence="9">
    <location>
        <position position="232"/>
    </location>
    <ligand>
        <name>[4Fe-4S] cluster</name>
        <dbReference type="ChEBI" id="CHEBI:49883"/>
        <label>2</label>
    </ligand>
</feature>
<evidence type="ECO:0000256" key="8">
    <source>
        <dbReference type="ARBA" id="ARBA00023014"/>
    </source>
</evidence>
<keyword evidence="7 9" id="KW-0408">Iron</keyword>
<evidence type="ECO:0000256" key="4">
    <source>
        <dbReference type="ARBA" id="ARBA00022723"/>
    </source>
</evidence>
<proteinExistence type="inferred from homology"/>
<comment type="pathway">
    <text evidence="9">tRNA modification; tRNA-queuosine biosynthesis.</text>
</comment>
<feature type="binding site" evidence="9">
    <location>
        <position position="87"/>
    </location>
    <ligand>
        <name>cob(II)alamin</name>
        <dbReference type="ChEBI" id="CHEBI:16304"/>
    </ligand>
</feature>
<evidence type="ECO:0000256" key="9">
    <source>
        <dbReference type="HAMAP-Rule" id="MF_00916"/>
    </source>
</evidence>
<dbReference type="PANTHER" id="PTHR30002">
    <property type="entry name" value="EPOXYQUEUOSINE REDUCTASE"/>
    <property type="match status" value="1"/>
</dbReference>
<comment type="cofactor">
    <cofactor evidence="9">
        <name>cob(II)alamin</name>
        <dbReference type="ChEBI" id="CHEBI:16304"/>
    </cofactor>
</comment>
<dbReference type="GO" id="GO:0005737">
    <property type="term" value="C:cytoplasm"/>
    <property type="evidence" value="ECO:0007669"/>
    <property type="project" value="UniProtKB-SubCell"/>
</dbReference>
<dbReference type="SUPFAM" id="SSF54862">
    <property type="entry name" value="4Fe-4S ferredoxins"/>
    <property type="match status" value="1"/>
</dbReference>
<dbReference type="GO" id="GO:0051539">
    <property type="term" value="F:4 iron, 4 sulfur cluster binding"/>
    <property type="evidence" value="ECO:0007669"/>
    <property type="project" value="UniProtKB-KW"/>
</dbReference>
<keyword evidence="9" id="KW-0170">Cobalt</keyword>
<dbReference type="Gene3D" id="3.30.70.20">
    <property type="match status" value="1"/>
</dbReference>
<comment type="function">
    <text evidence="9">Catalyzes the conversion of epoxyqueuosine (oQ) to queuosine (Q), which is a hypermodified base found in the wobble positions of tRNA(Asp), tRNA(Asn), tRNA(His) and tRNA(Tyr).</text>
</comment>
<feature type="binding site" evidence="9">
    <location>
        <position position="193"/>
    </location>
    <ligand>
        <name>cob(II)alamin</name>
        <dbReference type="ChEBI" id="CHEBI:16304"/>
    </ligand>
</feature>
<feature type="binding site" evidence="9">
    <location>
        <position position="278"/>
    </location>
    <ligand>
        <name>[4Fe-4S] cluster</name>
        <dbReference type="ChEBI" id="CHEBI:49883"/>
        <label>2</label>
    </ligand>
</feature>
<keyword evidence="1 9" id="KW-0004">4Fe-4S</keyword>
<sequence length="399" mass="43944">MVRRPARAALGYHRNMSSFSPSTPASTGPLDPAALVEQVRTWGRELGFGAVGIADLDLQDAGARLRQWVEAGMHGEMDYMERHLPVRLAPQELVPGARSAIMVRLDYAPAPGADLARRQQQALADGETAVMASYALGRDYHKVLRQKLQKLADRITDAIGPFGYRAFTDSAPLMEVELARKAGIGWRGKHTLLLSREGSWFFLGEILTDLPLPADDAREPHCGSCRRCITACPTQAIVAPYVLDARRCISYLTIELKGSIPEDLRPLIGTRVYGCDDCQTACPWNKYAQVSAEPDFAPRHGLEASSLIDLFAWTEAEFDQRTQGSAIRRVGHERWLRNIAVGLGNARPSPKVREALLTRTDHPSALVREHVQWALAALDRRERADKPVLATAAPASTAE</sequence>
<dbReference type="InterPro" id="IPR017896">
    <property type="entry name" value="4Fe4S_Fe-S-bd"/>
</dbReference>
<dbReference type="GO" id="GO:0008616">
    <property type="term" value="P:tRNA queuosine(34) biosynthetic process"/>
    <property type="evidence" value="ECO:0007669"/>
    <property type="project" value="UniProtKB-UniRule"/>
</dbReference>
<dbReference type="Pfam" id="PF13484">
    <property type="entry name" value="Fer4_16"/>
    <property type="match status" value="1"/>
</dbReference>
<comment type="subcellular location">
    <subcellularLocation>
        <location evidence="9">Cytoplasm</location>
    </subcellularLocation>
</comment>
<evidence type="ECO:0000259" key="10">
    <source>
        <dbReference type="PROSITE" id="PS51379"/>
    </source>
</evidence>
<evidence type="ECO:0000313" key="11">
    <source>
        <dbReference type="EMBL" id="NYE82787.1"/>
    </source>
</evidence>
<dbReference type="InterPro" id="IPR013542">
    <property type="entry name" value="QueG_DUF1730"/>
</dbReference>
<name>A0A7Y9LLP6_9BURK</name>
<comment type="caution">
    <text evidence="9">Lacks conserved residue(s) required for the propagation of feature annotation.</text>
</comment>
<dbReference type="GO" id="GO:0052693">
    <property type="term" value="F:epoxyqueuosine reductase activity"/>
    <property type="evidence" value="ECO:0007669"/>
    <property type="project" value="UniProtKB-UniRule"/>
</dbReference>
<feature type="binding site" evidence="9">
    <location>
        <position position="228"/>
    </location>
    <ligand>
        <name>[4Fe-4S] cluster</name>
        <dbReference type="ChEBI" id="CHEBI:49883"/>
        <label>1</label>
    </ligand>
</feature>
<feature type="domain" description="4Fe-4S ferredoxin-type" evidence="10">
    <location>
        <begin position="211"/>
        <end position="242"/>
    </location>
</feature>
<protein>
    <recommendedName>
        <fullName evidence="9">Epoxyqueuosine reductase</fullName>
        <ecNumber evidence="9">1.17.99.6</ecNumber>
    </recommendedName>
    <alternativeName>
        <fullName evidence="9">Queuosine biosynthesis protein QueG</fullName>
    </alternativeName>
</protein>
<dbReference type="InterPro" id="IPR017900">
    <property type="entry name" value="4Fe4S_Fe_S_CS"/>
</dbReference>
<feature type="binding site" evidence="9">
    <location>
        <position position="282"/>
    </location>
    <ligand>
        <name>[4Fe-4S] cluster</name>
        <dbReference type="ChEBI" id="CHEBI:49883"/>
        <label>1</label>
    </ligand>
</feature>
<keyword evidence="5 9" id="KW-0671">Queuosine biosynthesis</keyword>
<evidence type="ECO:0000256" key="7">
    <source>
        <dbReference type="ARBA" id="ARBA00023004"/>
    </source>
</evidence>
<feature type="binding site" evidence="9">
    <location>
        <position position="169"/>
    </location>
    <ligand>
        <name>cob(II)alamin</name>
        <dbReference type="ChEBI" id="CHEBI:16304"/>
    </ligand>
</feature>
<feature type="binding site" evidence="9">
    <location>
        <begin position="275"/>
        <end position="276"/>
    </location>
    <ligand>
        <name>cob(II)alamin</name>
        <dbReference type="ChEBI" id="CHEBI:16304"/>
    </ligand>
</feature>
<reference evidence="11 12" key="1">
    <citation type="submission" date="2020-07" db="EMBL/GenBank/DDBJ databases">
        <title>Genomic Encyclopedia of Type Strains, Phase IV (KMG-V): Genome sequencing to study the core and pangenomes of soil and plant-associated prokaryotes.</title>
        <authorList>
            <person name="Whitman W."/>
        </authorList>
    </citation>
    <scope>NUCLEOTIDE SEQUENCE [LARGE SCALE GENOMIC DNA]</scope>
    <source>
        <strain evidence="11 12">SAS40</strain>
    </source>
</reference>
<feature type="active site" description="Proton donor" evidence="9">
    <location>
        <position position="169"/>
    </location>
</feature>
<dbReference type="HAMAP" id="MF_00916">
    <property type="entry name" value="QueG"/>
    <property type="match status" value="1"/>
</dbReference>
<dbReference type="FunFam" id="3.30.70.20:FF:000017">
    <property type="entry name" value="Epoxyqueuosine reductase"/>
    <property type="match status" value="1"/>
</dbReference>
<organism evidence="11 12">
    <name type="scientific">Pigmentiphaga litoralis</name>
    <dbReference type="NCBI Taxonomy" id="516702"/>
    <lineage>
        <taxon>Bacteria</taxon>
        <taxon>Pseudomonadati</taxon>
        <taxon>Pseudomonadota</taxon>
        <taxon>Betaproteobacteria</taxon>
        <taxon>Burkholderiales</taxon>
        <taxon>Alcaligenaceae</taxon>
        <taxon>Pigmentiphaga</taxon>
    </lineage>
</organism>
<comment type="catalytic activity">
    <reaction evidence="9">
        <text>epoxyqueuosine(34) in tRNA + AH2 = queuosine(34) in tRNA + A + H2O</text>
        <dbReference type="Rhea" id="RHEA:32159"/>
        <dbReference type="Rhea" id="RHEA-COMP:18571"/>
        <dbReference type="Rhea" id="RHEA-COMP:18582"/>
        <dbReference type="ChEBI" id="CHEBI:13193"/>
        <dbReference type="ChEBI" id="CHEBI:15377"/>
        <dbReference type="ChEBI" id="CHEBI:17499"/>
        <dbReference type="ChEBI" id="CHEBI:194431"/>
        <dbReference type="ChEBI" id="CHEBI:194443"/>
        <dbReference type="EC" id="1.17.99.6"/>
    </reaction>
</comment>
<dbReference type="NCBIfam" id="TIGR00276">
    <property type="entry name" value="tRNA epoxyqueuosine(34) reductase QueG"/>
    <property type="match status" value="1"/>
</dbReference>
<feature type="binding site" evidence="9">
    <location>
        <position position="275"/>
    </location>
    <ligand>
        <name>[4Fe-4S] cluster</name>
        <dbReference type="ChEBI" id="CHEBI:49883"/>
        <label>2</label>
    </ligand>
</feature>
<dbReference type="Pfam" id="PF08331">
    <property type="entry name" value="QueG_DUF1730"/>
    <property type="match status" value="1"/>
</dbReference>
<feature type="binding site" evidence="9">
    <location>
        <position position="222"/>
    </location>
    <ligand>
        <name>[4Fe-4S] cluster</name>
        <dbReference type="ChEBI" id="CHEBI:49883"/>
        <label>1</label>
    </ligand>
</feature>
<comment type="similarity">
    <text evidence="9">Belongs to the QueG family.</text>
</comment>
<evidence type="ECO:0000256" key="2">
    <source>
        <dbReference type="ARBA" id="ARBA00022490"/>
    </source>
</evidence>
<evidence type="ECO:0000256" key="6">
    <source>
        <dbReference type="ARBA" id="ARBA00023002"/>
    </source>
</evidence>
<evidence type="ECO:0000313" key="12">
    <source>
        <dbReference type="Proteomes" id="UP000542125"/>
    </source>
</evidence>
<dbReference type="PROSITE" id="PS51379">
    <property type="entry name" value="4FE4S_FER_2"/>
    <property type="match status" value="1"/>
</dbReference>
<dbReference type="RefSeq" id="WP_373563339.1">
    <property type="nucleotide sequence ID" value="NZ_JACBYR010000001.1"/>
</dbReference>
<dbReference type="AlphaFoldDB" id="A0A7Y9LLP6"/>
<feature type="binding site" evidence="9">
    <location>
        <position position="203"/>
    </location>
    <ligand>
        <name>cob(II)alamin</name>
        <dbReference type="ChEBI" id="CHEBI:16304"/>
    </ligand>
</feature>
<keyword evidence="4 9" id="KW-0479">Metal-binding</keyword>
<comment type="caution">
    <text evidence="11">The sequence shown here is derived from an EMBL/GenBank/DDBJ whole genome shotgun (WGS) entry which is preliminary data.</text>
</comment>
<dbReference type="GO" id="GO:0046872">
    <property type="term" value="F:metal ion binding"/>
    <property type="evidence" value="ECO:0007669"/>
    <property type="project" value="UniProtKB-KW"/>
</dbReference>
<keyword evidence="8 9" id="KW-0411">Iron-sulfur</keyword>
<evidence type="ECO:0000256" key="1">
    <source>
        <dbReference type="ARBA" id="ARBA00022485"/>
    </source>
</evidence>
<comment type="cofactor">
    <cofactor evidence="9">
        <name>[4Fe-4S] cluster</name>
        <dbReference type="ChEBI" id="CHEBI:49883"/>
    </cofactor>
    <text evidence="9">Binds 2 [4Fe-4S] clusters per monomer.</text>
</comment>
<dbReference type="PROSITE" id="PS00198">
    <property type="entry name" value="4FE4S_FER_1"/>
    <property type="match status" value="1"/>
</dbReference>
<dbReference type="PANTHER" id="PTHR30002:SF4">
    <property type="entry name" value="EPOXYQUEUOSINE REDUCTASE"/>
    <property type="match status" value="1"/>
</dbReference>
<feature type="binding site" evidence="9">
    <location>
        <position position="250"/>
    </location>
    <ligand>
        <name>cob(II)alamin</name>
        <dbReference type="ChEBI" id="CHEBI:16304"/>
    </ligand>
</feature>
<keyword evidence="2 9" id="KW-0963">Cytoplasm</keyword>
<keyword evidence="12" id="KW-1185">Reference proteome</keyword>
<keyword evidence="9" id="KW-0846">Cobalamin</keyword>